<proteinExistence type="predicted"/>
<feature type="region of interest" description="Disordered" evidence="1">
    <location>
        <begin position="1"/>
        <end position="25"/>
    </location>
</feature>
<dbReference type="AlphaFoldDB" id="A0A0A9FUY8"/>
<accession>A0A0A9FUY8</accession>
<organism evidence="2">
    <name type="scientific">Arundo donax</name>
    <name type="common">Giant reed</name>
    <name type="synonym">Donax arundinaceus</name>
    <dbReference type="NCBI Taxonomy" id="35708"/>
    <lineage>
        <taxon>Eukaryota</taxon>
        <taxon>Viridiplantae</taxon>
        <taxon>Streptophyta</taxon>
        <taxon>Embryophyta</taxon>
        <taxon>Tracheophyta</taxon>
        <taxon>Spermatophyta</taxon>
        <taxon>Magnoliopsida</taxon>
        <taxon>Liliopsida</taxon>
        <taxon>Poales</taxon>
        <taxon>Poaceae</taxon>
        <taxon>PACMAD clade</taxon>
        <taxon>Arundinoideae</taxon>
        <taxon>Arundineae</taxon>
        <taxon>Arundo</taxon>
    </lineage>
</organism>
<evidence type="ECO:0000313" key="2">
    <source>
        <dbReference type="EMBL" id="JAE14111.1"/>
    </source>
</evidence>
<name>A0A0A9FUY8_ARUDO</name>
<reference evidence="2" key="2">
    <citation type="journal article" date="2015" name="Data Brief">
        <title>Shoot transcriptome of the giant reed, Arundo donax.</title>
        <authorList>
            <person name="Barrero R.A."/>
            <person name="Guerrero F.D."/>
            <person name="Moolhuijzen P."/>
            <person name="Goolsby J.A."/>
            <person name="Tidwell J."/>
            <person name="Bellgard S.E."/>
            <person name="Bellgard M.I."/>
        </authorList>
    </citation>
    <scope>NUCLEOTIDE SEQUENCE</scope>
    <source>
        <tissue evidence="2">Shoot tissue taken approximately 20 cm above the soil surface</tissue>
    </source>
</reference>
<reference evidence="2" key="1">
    <citation type="submission" date="2014-09" db="EMBL/GenBank/DDBJ databases">
        <authorList>
            <person name="Magalhaes I.L.F."/>
            <person name="Oliveira U."/>
            <person name="Santos F.R."/>
            <person name="Vidigal T.H.D.A."/>
            <person name="Brescovit A.D."/>
            <person name="Santos A.J."/>
        </authorList>
    </citation>
    <scope>NUCLEOTIDE SEQUENCE</scope>
    <source>
        <tissue evidence="2">Shoot tissue taken approximately 20 cm above the soil surface</tissue>
    </source>
</reference>
<evidence type="ECO:0000256" key="1">
    <source>
        <dbReference type="SAM" id="MobiDB-lite"/>
    </source>
</evidence>
<sequence>MRARVMIPNCPSPPSAPKNRSGCCVSEQVTTSPFPVTTSSS</sequence>
<dbReference type="EMBL" id="GBRH01183785">
    <property type="protein sequence ID" value="JAE14111.1"/>
    <property type="molecule type" value="Transcribed_RNA"/>
</dbReference>
<protein>
    <submittedName>
        <fullName evidence="2">Uncharacterized protein</fullName>
    </submittedName>
</protein>